<feature type="domain" description="Enoyl reductase (ER)" evidence="2">
    <location>
        <begin position="21"/>
        <end position="337"/>
    </location>
</feature>
<dbReference type="SMART" id="SM00829">
    <property type="entry name" value="PKS_ER"/>
    <property type="match status" value="1"/>
</dbReference>
<dbReference type="PANTHER" id="PTHR43205:SF7">
    <property type="entry name" value="PROSTAGLANDIN REDUCTASE 1"/>
    <property type="match status" value="1"/>
</dbReference>
<dbReference type="PANTHER" id="PTHR43205">
    <property type="entry name" value="PROSTAGLANDIN REDUCTASE"/>
    <property type="match status" value="1"/>
</dbReference>
<accession>A0ABW1MU31</accession>
<dbReference type="Gene3D" id="3.40.50.720">
    <property type="entry name" value="NAD(P)-binding Rossmann-like Domain"/>
    <property type="match status" value="1"/>
</dbReference>
<evidence type="ECO:0000313" key="4">
    <source>
        <dbReference type="Proteomes" id="UP001596139"/>
    </source>
</evidence>
<sequence>MAAPVHPATHREIRLAARADGALTPDHFTVADTPLPVPAPGTVLVRNRIMAVTAVMRTMMTGAELPMPSFVPGRALWGAAIGEVVEAPGGGFAPGDLVRHDLGWREYALVDAARAHRIAPEALPDPAAHLSQGATAWGALVRIAQVRPGDTVFITGAAGGVGSLAGQLARRLGARRVIGSTGSESKAEYLVKELGYDEVVLRGAGPVGPQLRKAAPNGIDVLLDTVGGEQLAAALESARTGARFALVGALSAQLGTGDGITAPVELDAGLVVSRRVTLRGFSVRDHADLAQEWTEEFGRGLRDGTLIFAHSRLRGLDQAPEALRELVQGDHTGAVLVEL</sequence>
<dbReference type="RefSeq" id="WP_031064787.1">
    <property type="nucleotide sequence ID" value="NZ_JBHSPX010000010.1"/>
</dbReference>
<dbReference type="EMBL" id="JBHSPX010000010">
    <property type="protein sequence ID" value="MFC6067213.1"/>
    <property type="molecule type" value="Genomic_DNA"/>
</dbReference>
<dbReference type="InterPro" id="IPR036291">
    <property type="entry name" value="NAD(P)-bd_dom_sf"/>
</dbReference>
<dbReference type="InterPro" id="IPR011032">
    <property type="entry name" value="GroES-like_sf"/>
</dbReference>
<keyword evidence="4" id="KW-1185">Reference proteome</keyword>
<dbReference type="CDD" id="cd05288">
    <property type="entry name" value="PGDH"/>
    <property type="match status" value="1"/>
</dbReference>
<dbReference type="InterPro" id="IPR020843">
    <property type="entry name" value="ER"/>
</dbReference>
<dbReference type="InterPro" id="IPR045010">
    <property type="entry name" value="MDR_fam"/>
</dbReference>
<name>A0ABW1MU31_9ACTN</name>
<dbReference type="Pfam" id="PF00107">
    <property type="entry name" value="ADH_zinc_N"/>
    <property type="match status" value="1"/>
</dbReference>
<organism evidence="3 4">
    <name type="scientific">Streptomyces ochraceiscleroticus</name>
    <dbReference type="NCBI Taxonomy" id="47761"/>
    <lineage>
        <taxon>Bacteria</taxon>
        <taxon>Bacillati</taxon>
        <taxon>Actinomycetota</taxon>
        <taxon>Actinomycetes</taxon>
        <taxon>Kitasatosporales</taxon>
        <taxon>Streptomycetaceae</taxon>
        <taxon>Streptomyces</taxon>
    </lineage>
</organism>
<dbReference type="SUPFAM" id="SSF50129">
    <property type="entry name" value="GroES-like"/>
    <property type="match status" value="1"/>
</dbReference>
<keyword evidence="1" id="KW-0560">Oxidoreductase</keyword>
<dbReference type="Proteomes" id="UP001596139">
    <property type="component" value="Unassembled WGS sequence"/>
</dbReference>
<dbReference type="Gene3D" id="3.90.180.10">
    <property type="entry name" value="Medium-chain alcohol dehydrogenases, catalytic domain"/>
    <property type="match status" value="1"/>
</dbReference>
<evidence type="ECO:0000256" key="1">
    <source>
        <dbReference type="ARBA" id="ARBA00023002"/>
    </source>
</evidence>
<dbReference type="InterPro" id="IPR013149">
    <property type="entry name" value="ADH-like_C"/>
</dbReference>
<evidence type="ECO:0000313" key="3">
    <source>
        <dbReference type="EMBL" id="MFC6067213.1"/>
    </source>
</evidence>
<comment type="caution">
    <text evidence="3">The sequence shown here is derived from an EMBL/GenBank/DDBJ whole genome shotgun (WGS) entry which is preliminary data.</text>
</comment>
<evidence type="ECO:0000259" key="2">
    <source>
        <dbReference type="SMART" id="SM00829"/>
    </source>
</evidence>
<dbReference type="SUPFAM" id="SSF51735">
    <property type="entry name" value="NAD(P)-binding Rossmann-fold domains"/>
    <property type="match status" value="1"/>
</dbReference>
<reference evidence="4" key="1">
    <citation type="journal article" date="2019" name="Int. J. Syst. Evol. Microbiol.">
        <title>The Global Catalogue of Microorganisms (GCM) 10K type strain sequencing project: providing services to taxonomists for standard genome sequencing and annotation.</title>
        <authorList>
            <consortium name="The Broad Institute Genomics Platform"/>
            <consortium name="The Broad Institute Genome Sequencing Center for Infectious Disease"/>
            <person name="Wu L."/>
            <person name="Ma J."/>
        </authorList>
    </citation>
    <scope>NUCLEOTIDE SEQUENCE [LARGE SCALE GENOMIC DNA]</scope>
    <source>
        <strain evidence="4">CGMCC 1.15180</strain>
    </source>
</reference>
<dbReference type="InterPro" id="IPR041694">
    <property type="entry name" value="ADH_N_2"/>
</dbReference>
<gene>
    <name evidence="3" type="ORF">ACFP4F_32355</name>
</gene>
<protein>
    <submittedName>
        <fullName evidence="3">MDR family NADP-dependent oxidoreductase</fullName>
    </submittedName>
</protein>
<proteinExistence type="predicted"/>
<dbReference type="Pfam" id="PF16884">
    <property type="entry name" value="ADH_N_2"/>
    <property type="match status" value="1"/>
</dbReference>